<comment type="caution">
    <text evidence="2">The sequence shown here is derived from an EMBL/GenBank/DDBJ whole genome shotgun (WGS) entry which is preliminary data.</text>
</comment>
<gene>
    <name evidence="2" type="ORF">EDD78_10684</name>
</gene>
<protein>
    <submittedName>
        <fullName evidence="2">Uncharacterized protein</fullName>
    </submittedName>
</protein>
<reference evidence="2 3" key="1">
    <citation type="submission" date="2019-03" db="EMBL/GenBank/DDBJ databases">
        <title>Genomic Encyclopedia of Type Strains, Phase IV (KMG-IV): sequencing the most valuable type-strain genomes for metagenomic binning, comparative biology and taxonomic classification.</title>
        <authorList>
            <person name="Goeker M."/>
        </authorList>
    </citation>
    <scope>NUCLEOTIDE SEQUENCE [LARGE SCALE GENOMIC DNA]</scope>
    <source>
        <strain evidence="2 3">DSM 100433</strain>
    </source>
</reference>
<dbReference type="AlphaFoldDB" id="A0A9X8UJ07"/>
<feature type="transmembrane region" description="Helical" evidence="1">
    <location>
        <begin position="12"/>
        <end position="40"/>
    </location>
</feature>
<evidence type="ECO:0000256" key="1">
    <source>
        <dbReference type="SAM" id="Phobius"/>
    </source>
</evidence>
<evidence type="ECO:0000313" key="3">
    <source>
        <dbReference type="Proteomes" id="UP000294682"/>
    </source>
</evidence>
<proteinExistence type="predicted"/>
<keyword evidence="1" id="KW-1133">Transmembrane helix</keyword>
<keyword evidence="1" id="KW-0812">Transmembrane</keyword>
<name>A0A9X8UJ07_9FIRM</name>
<accession>A0A9X8UJ07</accession>
<organism evidence="2 3">
    <name type="scientific">Harryflintia acetispora</name>
    <dbReference type="NCBI Taxonomy" id="1849041"/>
    <lineage>
        <taxon>Bacteria</taxon>
        <taxon>Bacillati</taxon>
        <taxon>Bacillota</taxon>
        <taxon>Clostridia</taxon>
        <taxon>Eubacteriales</taxon>
        <taxon>Oscillospiraceae</taxon>
        <taxon>Harryflintia</taxon>
    </lineage>
</organism>
<sequence length="81" mass="9438">MFVGIMFVLKVLMFTFCLGVSLCIIVYVPLMIYVVPYGIWLGGSKAKRQYPHLANCKSFWLTVRRATKLYKSWITHKDPTF</sequence>
<dbReference type="Proteomes" id="UP000294682">
    <property type="component" value="Unassembled WGS sequence"/>
</dbReference>
<dbReference type="EMBL" id="SLUK01000006">
    <property type="protein sequence ID" value="TCL43224.1"/>
    <property type="molecule type" value="Genomic_DNA"/>
</dbReference>
<keyword evidence="1" id="KW-0472">Membrane</keyword>
<keyword evidence="3" id="KW-1185">Reference proteome</keyword>
<evidence type="ECO:0000313" key="2">
    <source>
        <dbReference type="EMBL" id="TCL43224.1"/>
    </source>
</evidence>